<gene>
    <name evidence="2" type="ORF">OCK74_27895</name>
</gene>
<dbReference type="Proteomes" id="UP001155483">
    <property type="component" value="Unassembled WGS sequence"/>
</dbReference>
<organism evidence="2 3">
    <name type="scientific">Paraflavisolibacter caeni</name>
    <dbReference type="NCBI Taxonomy" id="2982496"/>
    <lineage>
        <taxon>Bacteria</taxon>
        <taxon>Pseudomonadati</taxon>
        <taxon>Bacteroidota</taxon>
        <taxon>Chitinophagia</taxon>
        <taxon>Chitinophagales</taxon>
        <taxon>Chitinophagaceae</taxon>
        <taxon>Paraflavisolibacter</taxon>
    </lineage>
</organism>
<dbReference type="InterPro" id="IPR001242">
    <property type="entry name" value="Condensation_dom"/>
</dbReference>
<feature type="non-terminal residue" evidence="2">
    <location>
        <position position="174"/>
    </location>
</feature>
<dbReference type="GO" id="GO:0003824">
    <property type="term" value="F:catalytic activity"/>
    <property type="evidence" value="ECO:0007669"/>
    <property type="project" value="InterPro"/>
</dbReference>
<dbReference type="PANTHER" id="PTHR45398:SF1">
    <property type="entry name" value="ENZYME, PUTATIVE (JCVI)-RELATED"/>
    <property type="match status" value="1"/>
</dbReference>
<evidence type="ECO:0000313" key="2">
    <source>
        <dbReference type="EMBL" id="MCU7552968.1"/>
    </source>
</evidence>
<evidence type="ECO:0000313" key="3">
    <source>
        <dbReference type="Proteomes" id="UP001155483"/>
    </source>
</evidence>
<sequence length="174" mass="19879">QYADYALWQRNYLQGEVLAHKLTYWKEQLTGVEALQLPTDYTRPAVQSTQGALVNFHIDTKLSEQLNTFSQRQGTTLFMTLLAAYKVLLFRYSGQSDICVGTPIAGRQQQEVEGLIGFFVNTLALRDQLTGEQSFTEVLQQVKQTTLSAYEHQEVPFEKVVEEVVRERDLSRSP</sequence>
<accession>A0A9X3BKG0</accession>
<name>A0A9X3BKG0_9BACT</name>
<comment type="caution">
    <text evidence="2">The sequence shown here is derived from an EMBL/GenBank/DDBJ whole genome shotgun (WGS) entry which is preliminary data.</text>
</comment>
<protein>
    <submittedName>
        <fullName evidence="2">Condensation domain-containing protein</fullName>
    </submittedName>
</protein>
<reference evidence="2" key="2">
    <citation type="submission" date="2023-04" db="EMBL/GenBank/DDBJ databases">
        <title>Paracnuella aquatica gen. nov., sp. nov., a member of the family Chitinophagaceae isolated from a hot spring.</title>
        <authorList>
            <person name="Wang C."/>
        </authorList>
    </citation>
    <scope>NUCLEOTIDE SEQUENCE</scope>
    <source>
        <strain evidence="2">LB-8</strain>
    </source>
</reference>
<proteinExistence type="predicted"/>
<keyword evidence="3" id="KW-1185">Reference proteome</keyword>
<dbReference type="SUPFAM" id="SSF52777">
    <property type="entry name" value="CoA-dependent acyltransferases"/>
    <property type="match status" value="1"/>
</dbReference>
<dbReference type="RefSeq" id="WP_279300399.1">
    <property type="nucleotide sequence ID" value="NZ_JAOTIF010000084.1"/>
</dbReference>
<dbReference type="Pfam" id="PF00668">
    <property type="entry name" value="Condensation"/>
    <property type="match status" value="1"/>
</dbReference>
<evidence type="ECO:0000259" key="1">
    <source>
        <dbReference type="Pfam" id="PF00668"/>
    </source>
</evidence>
<dbReference type="PANTHER" id="PTHR45398">
    <property type="match status" value="1"/>
</dbReference>
<reference evidence="2" key="1">
    <citation type="submission" date="2022-09" db="EMBL/GenBank/DDBJ databases">
        <authorList>
            <person name="Yuan C."/>
            <person name="Ke Z."/>
        </authorList>
    </citation>
    <scope>NUCLEOTIDE SEQUENCE</scope>
    <source>
        <strain evidence="2">LB-8</strain>
    </source>
</reference>
<dbReference type="AlphaFoldDB" id="A0A9X3BKG0"/>
<feature type="domain" description="Condensation" evidence="1">
    <location>
        <begin position="2"/>
        <end position="174"/>
    </location>
</feature>
<feature type="non-terminal residue" evidence="2">
    <location>
        <position position="1"/>
    </location>
</feature>
<dbReference type="EMBL" id="JAOTIF010000084">
    <property type="protein sequence ID" value="MCU7552968.1"/>
    <property type="molecule type" value="Genomic_DNA"/>
</dbReference>
<dbReference type="Gene3D" id="3.30.559.30">
    <property type="entry name" value="Nonribosomal peptide synthetase, condensation domain"/>
    <property type="match status" value="1"/>
</dbReference>